<keyword evidence="4 8" id="KW-1133">Transmembrane helix</keyword>
<evidence type="ECO:0000256" key="6">
    <source>
        <dbReference type="ARBA" id="ARBA00023170"/>
    </source>
</evidence>
<feature type="transmembrane region" description="Helical" evidence="8">
    <location>
        <begin position="329"/>
        <end position="351"/>
    </location>
</feature>
<evidence type="ECO:0000256" key="1">
    <source>
        <dbReference type="ARBA" id="ARBA00004651"/>
    </source>
</evidence>
<protein>
    <submittedName>
        <fullName evidence="10">Uncharacterized protein Ir20a</fullName>
    </submittedName>
</protein>
<accession>A0A6P4ILT6</accession>
<keyword evidence="5 8" id="KW-0472">Membrane</keyword>
<keyword evidence="7" id="KW-0325">Glycoprotein</keyword>
<proteinExistence type="predicted"/>
<evidence type="ECO:0000256" key="7">
    <source>
        <dbReference type="ARBA" id="ARBA00023180"/>
    </source>
</evidence>
<comment type="subcellular location">
    <subcellularLocation>
        <location evidence="1">Cell membrane</location>
        <topology evidence="1">Multi-pass membrane protein</topology>
    </subcellularLocation>
</comment>
<feature type="transmembrane region" description="Helical" evidence="8">
    <location>
        <begin position="291"/>
        <end position="317"/>
    </location>
</feature>
<evidence type="ECO:0000256" key="4">
    <source>
        <dbReference type="ARBA" id="ARBA00022989"/>
    </source>
</evidence>
<sequence length="549" mass="62531">MLAQELLDLYGLVMGFLAGGVTTMIYYNPAGLDCSWNVLWRSNLTHQPQIVWQNGNPCPDLYNQFNGDILVLACLSPGSMGELHLRNLASSLRHLMAVPVLVEVVAQDRKALASEYLSICLHRHLLNVELYFRDHQKSLILYSYQAFPHFRLIQRSLSDILKTQIFGNKLGNLRGHRLRVLPDLSPPNTFDYRDERGQLQVAGYLWDFIVTYASQRNASLEVIRPGWRPGGAADSTYMLELTRNGTMDFGLTTAFITKRNVNLLHQYTYPILFSSWCTMLPVEKPIPKDDLFGRIMCPGAVVLLLAILLLGYLAFACMDSVRNCAWLRILPRLMALILLTTSTAQLLSLLISPPPHKRIENFDDLLSSSVRILGMSNEFYDMDGVFRAKYAAAFHLISDPDELYELRNHFNSSWAYTIALIKWHVIEQQQHYFSRPLFRLSTDLCFNDYVPTSFVLAPDSIYYESLKDFTLSAAQAGLMKHWIAKSFYDMVASGRMDIRDYSEQVVQQPLSMVDLRHTWLIFGAAIAVASGVFLLELSLFHVNVFLNSI</sequence>
<keyword evidence="3 8" id="KW-0812">Transmembrane</keyword>
<keyword evidence="2" id="KW-1003">Cell membrane</keyword>
<dbReference type="AlphaFoldDB" id="A0A6P4ILT6"/>
<dbReference type="OrthoDB" id="7845462at2759"/>
<reference evidence="10" key="1">
    <citation type="submission" date="2025-08" db="UniProtKB">
        <authorList>
            <consortium name="RefSeq"/>
        </authorList>
    </citation>
    <scope>IDENTIFICATION</scope>
    <source>
        <strain evidence="10">14028-0561.14</strain>
        <tissue evidence="10">Whole fly</tissue>
    </source>
</reference>
<evidence type="ECO:0000313" key="10">
    <source>
        <dbReference type="RefSeq" id="XP_017029952.1"/>
    </source>
</evidence>
<keyword evidence="9" id="KW-1185">Reference proteome</keyword>
<evidence type="ECO:0000256" key="8">
    <source>
        <dbReference type="SAM" id="Phobius"/>
    </source>
</evidence>
<name>A0A6P4ILT6_DROKI</name>
<gene>
    <name evidence="10" type="primary">Ir20a</name>
</gene>
<evidence type="ECO:0000256" key="2">
    <source>
        <dbReference type="ARBA" id="ARBA00022475"/>
    </source>
</evidence>
<evidence type="ECO:0000313" key="9">
    <source>
        <dbReference type="Proteomes" id="UP001652661"/>
    </source>
</evidence>
<dbReference type="OMA" id="HPQIVWQ"/>
<evidence type="ECO:0000256" key="5">
    <source>
        <dbReference type="ARBA" id="ARBA00023136"/>
    </source>
</evidence>
<organism evidence="9 10">
    <name type="scientific">Drosophila kikkawai</name>
    <name type="common">Fruit fly</name>
    <dbReference type="NCBI Taxonomy" id="30033"/>
    <lineage>
        <taxon>Eukaryota</taxon>
        <taxon>Metazoa</taxon>
        <taxon>Ecdysozoa</taxon>
        <taxon>Arthropoda</taxon>
        <taxon>Hexapoda</taxon>
        <taxon>Insecta</taxon>
        <taxon>Pterygota</taxon>
        <taxon>Neoptera</taxon>
        <taxon>Endopterygota</taxon>
        <taxon>Diptera</taxon>
        <taxon>Brachycera</taxon>
        <taxon>Muscomorpha</taxon>
        <taxon>Ephydroidea</taxon>
        <taxon>Drosophilidae</taxon>
        <taxon>Drosophila</taxon>
        <taxon>Sophophora</taxon>
    </lineage>
</organism>
<feature type="transmembrane region" description="Helical" evidence="8">
    <location>
        <begin position="519"/>
        <end position="546"/>
    </location>
</feature>
<keyword evidence="6" id="KW-0675">Receptor</keyword>
<dbReference type="RefSeq" id="XP_017029952.1">
    <property type="nucleotide sequence ID" value="XM_017174463.1"/>
</dbReference>
<dbReference type="Proteomes" id="UP001652661">
    <property type="component" value="Chromosome X"/>
</dbReference>
<dbReference type="GO" id="GO:0005886">
    <property type="term" value="C:plasma membrane"/>
    <property type="evidence" value="ECO:0007669"/>
    <property type="project" value="UniProtKB-SubCell"/>
</dbReference>
<dbReference type="PANTHER" id="PTHR42643">
    <property type="entry name" value="IONOTROPIC RECEPTOR 20A-RELATED"/>
    <property type="match status" value="1"/>
</dbReference>
<feature type="transmembrane region" description="Helical" evidence="8">
    <location>
        <begin position="7"/>
        <end position="27"/>
    </location>
</feature>
<dbReference type="SUPFAM" id="SSF53850">
    <property type="entry name" value="Periplasmic binding protein-like II"/>
    <property type="match status" value="1"/>
</dbReference>
<dbReference type="InterPro" id="IPR052192">
    <property type="entry name" value="Insect_Ionotropic_Sensory_Rcpt"/>
</dbReference>
<dbReference type="PANTHER" id="PTHR42643:SF41">
    <property type="entry name" value="IONOTROPIC RECEPTOR 20A-RELATED"/>
    <property type="match status" value="1"/>
</dbReference>
<evidence type="ECO:0000256" key="3">
    <source>
        <dbReference type="ARBA" id="ARBA00022692"/>
    </source>
</evidence>